<evidence type="ECO:0000313" key="1">
    <source>
        <dbReference type="EnsemblPlants" id="EMT32901"/>
    </source>
</evidence>
<name>M8D8Q6_AEGTA</name>
<dbReference type="AlphaFoldDB" id="M8D8Q6"/>
<sequence length="58" mass="6662">MAAKQGHEVQRLPRCVEHSLRLSMIIPTLFIQRCLQGGHHVDKKVAAHPIFATRKMQF</sequence>
<organism evidence="1">
    <name type="scientific">Aegilops tauschii</name>
    <name type="common">Tausch's goatgrass</name>
    <name type="synonym">Aegilops squarrosa</name>
    <dbReference type="NCBI Taxonomy" id="37682"/>
    <lineage>
        <taxon>Eukaryota</taxon>
        <taxon>Viridiplantae</taxon>
        <taxon>Streptophyta</taxon>
        <taxon>Embryophyta</taxon>
        <taxon>Tracheophyta</taxon>
        <taxon>Spermatophyta</taxon>
        <taxon>Magnoliopsida</taxon>
        <taxon>Liliopsida</taxon>
        <taxon>Poales</taxon>
        <taxon>Poaceae</taxon>
        <taxon>BOP clade</taxon>
        <taxon>Pooideae</taxon>
        <taxon>Triticodae</taxon>
        <taxon>Triticeae</taxon>
        <taxon>Triticinae</taxon>
        <taxon>Aegilops</taxon>
    </lineage>
</organism>
<protein>
    <submittedName>
        <fullName evidence="1">Uncharacterized protein</fullName>
    </submittedName>
</protein>
<accession>M8D8Q6</accession>
<dbReference type="EnsemblPlants" id="EMT32901">
    <property type="protein sequence ID" value="EMT32901"/>
    <property type="gene ID" value="F775_07911"/>
</dbReference>
<proteinExistence type="predicted"/>
<reference evidence="1" key="1">
    <citation type="submission" date="2015-06" db="UniProtKB">
        <authorList>
            <consortium name="EnsemblPlants"/>
        </authorList>
    </citation>
    <scope>IDENTIFICATION</scope>
</reference>